<evidence type="ECO:0000313" key="7">
    <source>
        <dbReference type="Proteomes" id="UP001219525"/>
    </source>
</evidence>
<dbReference type="CDD" id="cd01389">
    <property type="entry name" value="HMG-box_ROX1-like"/>
    <property type="match status" value="1"/>
</dbReference>
<keyword evidence="7" id="KW-1185">Reference proteome</keyword>
<gene>
    <name evidence="6" type="ORF">GGX14DRAFT_374256</name>
</gene>
<evidence type="ECO:0000256" key="2">
    <source>
        <dbReference type="ARBA" id="ARBA00023163"/>
    </source>
</evidence>
<dbReference type="GO" id="GO:0000122">
    <property type="term" value="P:negative regulation of transcription by RNA polymerase II"/>
    <property type="evidence" value="ECO:0007669"/>
    <property type="project" value="TreeGrafter"/>
</dbReference>
<dbReference type="GO" id="GO:0005634">
    <property type="term" value="C:nucleus"/>
    <property type="evidence" value="ECO:0007669"/>
    <property type="project" value="UniProtKB-UniRule"/>
</dbReference>
<feature type="non-terminal residue" evidence="6">
    <location>
        <position position="1"/>
    </location>
</feature>
<dbReference type="PANTHER" id="PTHR10270:SF161">
    <property type="entry name" value="SEX-DETERMINING REGION Y PROTEIN"/>
    <property type="match status" value="1"/>
</dbReference>
<organism evidence="6 7">
    <name type="scientific">Mycena pura</name>
    <dbReference type="NCBI Taxonomy" id="153505"/>
    <lineage>
        <taxon>Eukaryota</taxon>
        <taxon>Fungi</taxon>
        <taxon>Dikarya</taxon>
        <taxon>Basidiomycota</taxon>
        <taxon>Agaricomycotina</taxon>
        <taxon>Agaricomycetes</taxon>
        <taxon>Agaricomycetidae</taxon>
        <taxon>Agaricales</taxon>
        <taxon>Marasmiineae</taxon>
        <taxon>Mycenaceae</taxon>
        <taxon>Mycena</taxon>
    </lineage>
</organism>
<dbReference type="AlphaFoldDB" id="A0AAD6V699"/>
<evidence type="ECO:0000259" key="5">
    <source>
        <dbReference type="PROSITE" id="PS50118"/>
    </source>
</evidence>
<dbReference type="InterPro" id="IPR009071">
    <property type="entry name" value="HMG_box_dom"/>
</dbReference>
<dbReference type="InterPro" id="IPR036910">
    <property type="entry name" value="HMG_box_dom_sf"/>
</dbReference>
<evidence type="ECO:0000256" key="4">
    <source>
        <dbReference type="SAM" id="MobiDB-lite"/>
    </source>
</evidence>
<feature type="compositionally biased region" description="Polar residues" evidence="4">
    <location>
        <begin position="81"/>
        <end position="103"/>
    </location>
</feature>
<evidence type="ECO:0000256" key="3">
    <source>
        <dbReference type="PROSITE-ProRule" id="PRU00267"/>
    </source>
</evidence>
<dbReference type="PANTHER" id="PTHR10270">
    <property type="entry name" value="SOX TRANSCRIPTION FACTOR"/>
    <property type="match status" value="1"/>
</dbReference>
<proteinExistence type="predicted"/>
<dbReference type="GO" id="GO:0030154">
    <property type="term" value="P:cell differentiation"/>
    <property type="evidence" value="ECO:0007669"/>
    <property type="project" value="TreeGrafter"/>
</dbReference>
<dbReference type="GO" id="GO:0001228">
    <property type="term" value="F:DNA-binding transcription activator activity, RNA polymerase II-specific"/>
    <property type="evidence" value="ECO:0007669"/>
    <property type="project" value="TreeGrafter"/>
</dbReference>
<accession>A0AAD6V699</accession>
<dbReference type="PROSITE" id="PS50118">
    <property type="entry name" value="HMG_BOX_2"/>
    <property type="match status" value="1"/>
</dbReference>
<feature type="region of interest" description="Disordered" evidence="4">
    <location>
        <begin position="66"/>
        <end position="103"/>
    </location>
</feature>
<dbReference type="InterPro" id="IPR050140">
    <property type="entry name" value="SRY-related_HMG-box_TF-like"/>
</dbReference>
<sequence>RPLNAWMLFRSHNCKILAEDPDGKKRHQVNLNKILSQQWKALSSEERARWEALAEEKKLEHKTRYPNYKYRPLPRHGGGASASTSPLSQTSGMASLQVRNPPF</sequence>
<evidence type="ECO:0000313" key="6">
    <source>
        <dbReference type="EMBL" id="KAJ7198358.1"/>
    </source>
</evidence>
<dbReference type="SMART" id="SM00398">
    <property type="entry name" value="HMG"/>
    <property type="match status" value="1"/>
</dbReference>
<evidence type="ECO:0000256" key="1">
    <source>
        <dbReference type="ARBA" id="ARBA00023125"/>
    </source>
</evidence>
<keyword evidence="2" id="KW-0804">Transcription</keyword>
<dbReference type="EMBL" id="JARJCW010000073">
    <property type="protein sequence ID" value="KAJ7198358.1"/>
    <property type="molecule type" value="Genomic_DNA"/>
</dbReference>
<feature type="DNA-binding region" description="HMG box" evidence="3">
    <location>
        <begin position="1"/>
        <end position="69"/>
    </location>
</feature>
<reference evidence="6" key="1">
    <citation type="submission" date="2023-03" db="EMBL/GenBank/DDBJ databases">
        <title>Massive genome expansion in bonnet fungi (Mycena s.s.) driven by repeated elements and novel gene families across ecological guilds.</title>
        <authorList>
            <consortium name="Lawrence Berkeley National Laboratory"/>
            <person name="Harder C.B."/>
            <person name="Miyauchi S."/>
            <person name="Viragh M."/>
            <person name="Kuo A."/>
            <person name="Thoen E."/>
            <person name="Andreopoulos B."/>
            <person name="Lu D."/>
            <person name="Skrede I."/>
            <person name="Drula E."/>
            <person name="Henrissat B."/>
            <person name="Morin E."/>
            <person name="Kohler A."/>
            <person name="Barry K."/>
            <person name="LaButti K."/>
            <person name="Morin E."/>
            <person name="Salamov A."/>
            <person name="Lipzen A."/>
            <person name="Mereny Z."/>
            <person name="Hegedus B."/>
            <person name="Baldrian P."/>
            <person name="Stursova M."/>
            <person name="Weitz H."/>
            <person name="Taylor A."/>
            <person name="Grigoriev I.V."/>
            <person name="Nagy L.G."/>
            <person name="Martin F."/>
            <person name="Kauserud H."/>
        </authorList>
    </citation>
    <scope>NUCLEOTIDE SEQUENCE</scope>
    <source>
        <strain evidence="6">9144</strain>
    </source>
</reference>
<protein>
    <submittedName>
        <fullName evidence="6">High mobility group box domain-containing protein</fullName>
    </submittedName>
</protein>
<feature type="domain" description="HMG box" evidence="5">
    <location>
        <begin position="1"/>
        <end position="69"/>
    </location>
</feature>
<keyword evidence="3" id="KW-0539">Nucleus</keyword>
<dbReference type="GO" id="GO:0000978">
    <property type="term" value="F:RNA polymerase II cis-regulatory region sequence-specific DNA binding"/>
    <property type="evidence" value="ECO:0007669"/>
    <property type="project" value="TreeGrafter"/>
</dbReference>
<dbReference type="Gene3D" id="1.10.30.10">
    <property type="entry name" value="High mobility group box domain"/>
    <property type="match status" value="1"/>
</dbReference>
<dbReference type="Pfam" id="PF00505">
    <property type="entry name" value="HMG_box"/>
    <property type="match status" value="1"/>
</dbReference>
<name>A0AAD6V699_9AGAR</name>
<keyword evidence="1 3" id="KW-0238">DNA-binding</keyword>
<dbReference type="SUPFAM" id="SSF47095">
    <property type="entry name" value="HMG-box"/>
    <property type="match status" value="1"/>
</dbReference>
<dbReference type="Proteomes" id="UP001219525">
    <property type="component" value="Unassembled WGS sequence"/>
</dbReference>
<comment type="caution">
    <text evidence="6">The sequence shown here is derived from an EMBL/GenBank/DDBJ whole genome shotgun (WGS) entry which is preliminary data.</text>
</comment>